<dbReference type="GeneID" id="15392666"/>
<protein>
    <submittedName>
        <fullName evidence="9">PAS domain S-box</fullName>
    </submittedName>
</protein>
<keyword evidence="2" id="KW-0238">DNA-binding</keyword>
<dbReference type="CDD" id="cd00130">
    <property type="entry name" value="PAS"/>
    <property type="match status" value="3"/>
</dbReference>
<dbReference type="PROSITE" id="PS50113">
    <property type="entry name" value="PAC"/>
    <property type="match status" value="3"/>
</dbReference>
<dbReference type="SMART" id="SM00304">
    <property type="entry name" value="HAMP"/>
    <property type="match status" value="1"/>
</dbReference>
<dbReference type="AlphaFoldDB" id="N0BBR2"/>
<dbReference type="InterPro" id="IPR052155">
    <property type="entry name" value="Biofilm_reg_signaling"/>
</dbReference>
<dbReference type="GO" id="GO:0016020">
    <property type="term" value="C:membrane"/>
    <property type="evidence" value="ECO:0007669"/>
    <property type="project" value="InterPro"/>
</dbReference>
<evidence type="ECO:0000259" key="6">
    <source>
        <dbReference type="PROSITE" id="PS50112"/>
    </source>
</evidence>
<dbReference type="InterPro" id="IPR036390">
    <property type="entry name" value="WH_DNA-bd_sf"/>
</dbReference>
<dbReference type="GO" id="GO:0003700">
    <property type="term" value="F:DNA-binding transcription factor activity"/>
    <property type="evidence" value="ECO:0007669"/>
    <property type="project" value="InterPro"/>
</dbReference>
<evidence type="ECO:0000259" key="7">
    <source>
        <dbReference type="PROSITE" id="PS50113"/>
    </source>
</evidence>
<dbReference type="SMART" id="SM00091">
    <property type="entry name" value="PAS"/>
    <property type="match status" value="3"/>
</dbReference>
<dbReference type="eggNOG" id="arCOG03799">
    <property type="taxonomic scope" value="Archaea"/>
</dbReference>
<feature type="coiled-coil region" evidence="4">
    <location>
        <begin position="360"/>
        <end position="394"/>
    </location>
</feature>
<dbReference type="InterPro" id="IPR035965">
    <property type="entry name" value="PAS-like_dom_sf"/>
</dbReference>
<accession>N0BBR2</accession>
<dbReference type="HOGENOM" id="CLU_374546_0_0_2"/>
<dbReference type="SMART" id="SM00086">
    <property type="entry name" value="PAC"/>
    <property type="match status" value="3"/>
</dbReference>
<dbReference type="eggNOG" id="arCOG06712">
    <property type="taxonomic scope" value="Archaea"/>
</dbReference>
<dbReference type="Gene3D" id="3.30.450.20">
    <property type="entry name" value="PAS domain"/>
    <property type="match status" value="3"/>
</dbReference>
<dbReference type="GO" id="GO:0007165">
    <property type="term" value="P:signal transduction"/>
    <property type="evidence" value="ECO:0007669"/>
    <property type="project" value="InterPro"/>
</dbReference>
<dbReference type="InterPro" id="IPR000524">
    <property type="entry name" value="Tscrpt_reg_HTH_GntR"/>
</dbReference>
<dbReference type="Gene3D" id="1.10.10.10">
    <property type="entry name" value="Winged helix-like DNA-binding domain superfamily/Winged helix DNA-binding domain"/>
    <property type="match status" value="1"/>
</dbReference>
<evidence type="ECO:0000256" key="3">
    <source>
        <dbReference type="ARBA" id="ARBA00023163"/>
    </source>
</evidence>
<dbReference type="InterPro" id="IPR013767">
    <property type="entry name" value="PAS_fold"/>
</dbReference>
<dbReference type="InterPro" id="IPR003660">
    <property type="entry name" value="HAMP_dom"/>
</dbReference>
<dbReference type="InterPro" id="IPR000700">
    <property type="entry name" value="PAS-assoc_C"/>
</dbReference>
<dbReference type="Pfam" id="PF00989">
    <property type="entry name" value="PAS"/>
    <property type="match status" value="3"/>
</dbReference>
<feature type="transmembrane region" description="Helical" evidence="5">
    <location>
        <begin position="20"/>
        <end position="43"/>
    </location>
</feature>
<dbReference type="PROSITE" id="PS50112">
    <property type="entry name" value="PAS"/>
    <property type="match status" value="3"/>
</dbReference>
<feature type="transmembrane region" description="Helical" evidence="5">
    <location>
        <begin position="55"/>
        <end position="75"/>
    </location>
</feature>
<keyword evidence="10" id="KW-1185">Reference proteome</keyword>
<dbReference type="InterPro" id="IPR000014">
    <property type="entry name" value="PAS"/>
</dbReference>
<keyword evidence="3" id="KW-0804">Transcription</keyword>
<dbReference type="SUPFAM" id="SSF55785">
    <property type="entry name" value="PYP-like sensor domain (PAS domain)"/>
    <property type="match status" value="3"/>
</dbReference>
<evidence type="ECO:0000313" key="10">
    <source>
        <dbReference type="Proteomes" id="UP000013307"/>
    </source>
</evidence>
<dbReference type="STRING" id="387631.Asulf_01025"/>
<proteinExistence type="predicted"/>
<dbReference type="PANTHER" id="PTHR44757">
    <property type="entry name" value="DIGUANYLATE CYCLASE DGCP"/>
    <property type="match status" value="1"/>
</dbReference>
<dbReference type="Pfam" id="PF05763">
    <property type="entry name" value="DUF835"/>
    <property type="match status" value="1"/>
</dbReference>
<evidence type="ECO:0000256" key="4">
    <source>
        <dbReference type="SAM" id="Coils"/>
    </source>
</evidence>
<dbReference type="NCBIfam" id="TIGR00229">
    <property type="entry name" value="sensory_box"/>
    <property type="match status" value="3"/>
</dbReference>
<sequence length="744" mass="86226">MEKWMIKSFNPMEIKKAYRFPIFLKIVLVSLFFSTLSLSLYVATFYFPRRFAFEYLVYIGIILFGTSLFAAGSIVEPIKRVKEGFTKLANGEKAYVKVNTGDELEELADSFNIMAYEIMRQREVIKENEEKYRSLVENINDWVFEINEDLIITYSSSRCLDFLDRSPYEIINRPLLEFIDSQDRHSVMEVLAEKKEFSGLDVRLANQDVVLEISGKPFHDDSGNFKGYRCVARDISLRKKAEQETAYLVSILEHTIDAIVSLDLDTRIVSWNKGAEKMFGYTAEEMVGKPLSTLIPPEKHKDCAENFKKVVNEGFARDIEAIRISKNGKIVVVDQTVTAIHDSQGELTGFVAIMRDITERKKAEMALRTAYKELEERTKELEESKRELEYLAKIVENSNDAIYSIDLDNKITSWNRTAERLFGWRREEILGQDVNIIVPEELKKEISNVKEKIGKENLTYETRRITKDGKIIFVEVTAIPVYDSDGKLTRISFIARDISSKLKAEKELLRRISRYSIEKGKVYLIEHSTDLCDEILSDLIKCGFDGYIFTRRNSEDIKCEGARVFYLSEKENFNTVKPDPKVLRESIIHMQGWNNAVVIDLDYILMKTQFSEVLEFIQEIKDAFYLFSKGVVIFHIDPSLISESELKILKKECESIKQKEHDLPGEVYQLMRHIYMENRVGNRPSIKELMEKFGLARNTIKKRLSYLASRGLIKIEKEGRIKIVELTDKGKDYFVISHRTADTI</sequence>
<feature type="domain" description="PAC" evidence="7">
    <location>
        <begin position="317"/>
        <end position="369"/>
    </location>
</feature>
<feature type="domain" description="PAC" evidence="7">
    <location>
        <begin position="458"/>
        <end position="510"/>
    </location>
</feature>
<feature type="domain" description="PAS" evidence="6">
    <location>
        <begin position="387"/>
        <end position="456"/>
    </location>
</feature>
<feature type="domain" description="PAS" evidence="6">
    <location>
        <begin position="244"/>
        <end position="314"/>
    </location>
</feature>
<dbReference type="PANTHER" id="PTHR44757:SF2">
    <property type="entry name" value="BIOFILM ARCHITECTURE MAINTENANCE PROTEIN MBAA"/>
    <property type="match status" value="1"/>
</dbReference>
<evidence type="ECO:0000259" key="8">
    <source>
        <dbReference type="PROSITE" id="PS50885"/>
    </source>
</evidence>
<dbReference type="PRINTS" id="PR00035">
    <property type="entry name" value="HTHGNTR"/>
</dbReference>
<dbReference type="GO" id="GO:0003677">
    <property type="term" value="F:DNA binding"/>
    <property type="evidence" value="ECO:0007669"/>
    <property type="project" value="UniProtKB-KW"/>
</dbReference>
<evidence type="ECO:0000313" key="9">
    <source>
        <dbReference type="EMBL" id="AGK61029.1"/>
    </source>
</evidence>
<dbReference type="SUPFAM" id="SSF158472">
    <property type="entry name" value="HAMP domain-like"/>
    <property type="match status" value="1"/>
</dbReference>
<reference evidence="9 10" key="1">
    <citation type="journal article" date="2013" name="Genome Announc.">
        <title>Complete Genome Sequence of the Thermophilic and Facultatively Chemolithoautotrophic Sulfate Reducer Archaeoglobus sulfaticallidus Strain PM70-1T.</title>
        <authorList>
            <person name="Stokke R."/>
            <person name="Hocking W.P."/>
            <person name="Steinsbu B.O."/>
            <person name="Steen I.H."/>
        </authorList>
    </citation>
    <scope>NUCLEOTIDE SEQUENCE [LARGE SCALE GENOMIC DNA]</scope>
    <source>
        <strain evidence="9">PM70-1</strain>
    </source>
</reference>
<dbReference type="Gene3D" id="6.10.340.10">
    <property type="match status" value="1"/>
</dbReference>
<keyword evidence="5" id="KW-0812">Transmembrane</keyword>
<dbReference type="CDD" id="cd06225">
    <property type="entry name" value="HAMP"/>
    <property type="match status" value="1"/>
</dbReference>
<dbReference type="SUPFAM" id="SSF46785">
    <property type="entry name" value="Winged helix' DNA-binding domain"/>
    <property type="match status" value="1"/>
</dbReference>
<dbReference type="Pfam" id="PF00672">
    <property type="entry name" value="HAMP"/>
    <property type="match status" value="1"/>
</dbReference>
<dbReference type="EMBL" id="CP005290">
    <property type="protein sequence ID" value="AGK61029.1"/>
    <property type="molecule type" value="Genomic_DNA"/>
</dbReference>
<dbReference type="InterPro" id="IPR036388">
    <property type="entry name" value="WH-like_DNA-bd_sf"/>
</dbReference>
<dbReference type="InterPro" id="IPR001610">
    <property type="entry name" value="PAC"/>
</dbReference>
<dbReference type="PROSITE" id="PS50885">
    <property type="entry name" value="HAMP"/>
    <property type="match status" value="1"/>
</dbReference>
<feature type="domain" description="HAMP" evidence="8">
    <location>
        <begin position="72"/>
        <end position="123"/>
    </location>
</feature>
<organism evidence="9 10">
    <name type="scientific">Archaeoglobus sulfaticallidus PM70-1</name>
    <dbReference type="NCBI Taxonomy" id="387631"/>
    <lineage>
        <taxon>Archaea</taxon>
        <taxon>Methanobacteriati</taxon>
        <taxon>Methanobacteriota</taxon>
        <taxon>Archaeoglobi</taxon>
        <taxon>Archaeoglobales</taxon>
        <taxon>Archaeoglobaceae</taxon>
        <taxon>Archaeoglobus</taxon>
    </lineage>
</organism>
<dbReference type="eggNOG" id="arCOG00374">
    <property type="taxonomic scope" value="Archaea"/>
</dbReference>
<dbReference type="InterPro" id="IPR008553">
    <property type="entry name" value="DUF835"/>
</dbReference>
<keyword evidence="5" id="KW-0472">Membrane</keyword>
<evidence type="ECO:0000256" key="5">
    <source>
        <dbReference type="SAM" id="Phobius"/>
    </source>
</evidence>
<feature type="domain" description="PAS" evidence="6">
    <location>
        <begin position="128"/>
        <end position="191"/>
    </location>
</feature>
<evidence type="ECO:0000256" key="1">
    <source>
        <dbReference type="ARBA" id="ARBA00023015"/>
    </source>
</evidence>
<gene>
    <name evidence="9" type="ORF">Asulf_01025</name>
</gene>
<keyword evidence="5" id="KW-1133">Transmembrane helix</keyword>
<name>N0BBR2_9EURY</name>
<dbReference type="KEGG" id="ast:Asulf_01025"/>
<evidence type="ECO:0000256" key="2">
    <source>
        <dbReference type="ARBA" id="ARBA00023125"/>
    </source>
</evidence>
<dbReference type="RefSeq" id="WP_015590627.1">
    <property type="nucleotide sequence ID" value="NC_021169.1"/>
</dbReference>
<feature type="domain" description="PAC" evidence="7">
    <location>
        <begin position="193"/>
        <end position="247"/>
    </location>
</feature>
<keyword evidence="4" id="KW-0175">Coiled coil</keyword>
<keyword evidence="1" id="KW-0805">Transcription regulation</keyword>
<dbReference type="Proteomes" id="UP000013307">
    <property type="component" value="Chromosome"/>
</dbReference>